<name>G0EJX5_BRAIP</name>
<feature type="transmembrane region" description="Helical" evidence="1">
    <location>
        <begin position="26"/>
        <end position="48"/>
    </location>
</feature>
<evidence type="ECO:0000256" key="1">
    <source>
        <dbReference type="SAM" id="Phobius"/>
    </source>
</evidence>
<feature type="transmembrane region" description="Helical" evidence="1">
    <location>
        <begin position="54"/>
        <end position="72"/>
    </location>
</feature>
<keyword evidence="3" id="KW-1185">Reference proteome</keyword>
<dbReference type="AlphaFoldDB" id="G0EJX5"/>
<keyword evidence="1" id="KW-0472">Membrane</keyword>
<dbReference type="PATRIC" id="fig|1045858.4.peg.615"/>
<organism evidence="2 3">
    <name type="scientific">Brachyspira intermedia (strain ATCC 51140 / PWS/A)</name>
    <name type="common">Serpulina intermedia</name>
    <dbReference type="NCBI Taxonomy" id="1045858"/>
    <lineage>
        <taxon>Bacteria</taxon>
        <taxon>Pseudomonadati</taxon>
        <taxon>Spirochaetota</taxon>
        <taxon>Spirochaetia</taxon>
        <taxon>Brachyspirales</taxon>
        <taxon>Brachyspiraceae</taxon>
        <taxon>Brachyspira</taxon>
    </lineage>
</organism>
<keyword evidence="1" id="KW-1133">Transmembrane helix</keyword>
<gene>
    <name evidence="2" type="ordered locus">Bint_0615</name>
</gene>
<dbReference type="KEGG" id="bip:Bint_0615"/>
<evidence type="ECO:0000313" key="3">
    <source>
        <dbReference type="Proteomes" id="UP000008522"/>
    </source>
</evidence>
<accession>G0EJX5</accession>
<dbReference type="Proteomes" id="UP000008522">
    <property type="component" value="Chromosome"/>
</dbReference>
<reference evidence="2 3" key="1">
    <citation type="journal article" date="2011" name="BMC Genomics">
        <title>Complete genome sequence of Brachyspira intermedia reveals unique genomic features in Brachyspira species and phage-mediated horizontal gene transfer.</title>
        <authorList>
            <person name="Hafstrom T."/>
            <person name="Jansson D.S."/>
            <person name="Segerman B."/>
        </authorList>
    </citation>
    <scope>NUCLEOTIDE SEQUENCE [LARGE SCALE GENOMIC DNA]</scope>
    <source>
        <strain evidence="3">ATCC 51140 / PWS/A</strain>
    </source>
</reference>
<keyword evidence="1" id="KW-0812">Transmembrane</keyword>
<dbReference type="HOGENOM" id="CLU_2697326_0_0_12"/>
<proteinExistence type="predicted"/>
<evidence type="ECO:0000313" key="2">
    <source>
        <dbReference type="EMBL" id="AEM21244.1"/>
    </source>
</evidence>
<protein>
    <submittedName>
        <fullName evidence="2">Uncharacterized protein</fullName>
    </submittedName>
</protein>
<dbReference type="EMBL" id="CP002874">
    <property type="protein sequence ID" value="AEM21244.1"/>
    <property type="molecule type" value="Genomic_DNA"/>
</dbReference>
<sequence length="73" mass="8941">MILSYGFLEQENTNNNDTEIIKYNKIFFIFIVPLNYPNIMLINIILYLNILSNYFIDKVIIFYFFNYYTVYII</sequence>